<proteinExistence type="predicted"/>
<comment type="subcellular location">
    <subcellularLocation>
        <location evidence="1">Membrane</location>
        <topology evidence="1">Single-pass type II membrane protein</topology>
    </subcellularLocation>
</comment>
<gene>
    <name evidence="7" type="ORF">FSB_LOCUS53428</name>
</gene>
<dbReference type="PANTHER" id="PTHR31042">
    <property type="entry name" value="CORE-2/I-BRANCHING BETA-1,6-N-ACETYLGLUCOSAMINYLTRANSFERASE FAMILY PROTEIN-RELATED"/>
    <property type="match status" value="1"/>
</dbReference>
<dbReference type="GO" id="GO:0016757">
    <property type="term" value="F:glycosyltransferase activity"/>
    <property type="evidence" value="ECO:0007669"/>
    <property type="project" value="UniProtKB-KW"/>
</dbReference>
<dbReference type="Pfam" id="PF02485">
    <property type="entry name" value="Branch"/>
    <property type="match status" value="1"/>
</dbReference>
<evidence type="ECO:0000313" key="7">
    <source>
        <dbReference type="EMBL" id="SPD25546.1"/>
    </source>
</evidence>
<dbReference type="AlphaFoldDB" id="A0A2N9IIN0"/>
<dbReference type="InterPro" id="IPR003406">
    <property type="entry name" value="Glyco_trans_14"/>
</dbReference>
<keyword evidence="5" id="KW-0325">Glycoprotein</keyword>
<keyword evidence="4 6" id="KW-0472">Membrane</keyword>
<organism evidence="7">
    <name type="scientific">Fagus sylvatica</name>
    <name type="common">Beechnut</name>
    <dbReference type="NCBI Taxonomy" id="28930"/>
    <lineage>
        <taxon>Eukaryota</taxon>
        <taxon>Viridiplantae</taxon>
        <taxon>Streptophyta</taxon>
        <taxon>Embryophyta</taxon>
        <taxon>Tracheophyta</taxon>
        <taxon>Spermatophyta</taxon>
        <taxon>Magnoliopsida</taxon>
        <taxon>eudicotyledons</taxon>
        <taxon>Gunneridae</taxon>
        <taxon>Pentapetalae</taxon>
        <taxon>rosids</taxon>
        <taxon>fabids</taxon>
        <taxon>Fagales</taxon>
        <taxon>Fagaceae</taxon>
        <taxon>Fagus</taxon>
    </lineage>
</organism>
<sequence>MLRFEFAACDFLFSLSTVVLVFVSVILDAGDRKQEREKKEAAVSALKYLFFWSLLAPSASWRGVYELLPPNPELEDLTLFHRAILASTTSSTSRTVHSRLGTATNPKPKIAFLFLTNSDLSFAPLWNKFFNTTTNNKHLYNIYIHTDPSVTIAPPGGVFQGRFITKAKKTERGSPSLISAACPSASRRLPSLPHAGVSLTPMTLFHWCRLLSKSQPAFSSLVPSLFSSSTLSAAALGVPNWYESCLFLFISSKVHIFMCYCGSV</sequence>
<name>A0A2N9IIN0_FAGSY</name>
<keyword evidence="3" id="KW-0808">Transferase</keyword>
<evidence type="ECO:0000256" key="1">
    <source>
        <dbReference type="ARBA" id="ARBA00004606"/>
    </source>
</evidence>
<evidence type="ECO:0000256" key="5">
    <source>
        <dbReference type="ARBA" id="ARBA00023180"/>
    </source>
</evidence>
<keyword evidence="2" id="KW-0328">Glycosyltransferase</keyword>
<dbReference type="GO" id="GO:0016020">
    <property type="term" value="C:membrane"/>
    <property type="evidence" value="ECO:0007669"/>
    <property type="project" value="UniProtKB-SubCell"/>
</dbReference>
<protein>
    <submittedName>
        <fullName evidence="7">Uncharacterized protein</fullName>
    </submittedName>
</protein>
<feature type="transmembrane region" description="Helical" evidence="6">
    <location>
        <begin position="12"/>
        <end position="30"/>
    </location>
</feature>
<accession>A0A2N9IIN0</accession>
<reference evidence="7" key="1">
    <citation type="submission" date="2018-02" db="EMBL/GenBank/DDBJ databases">
        <authorList>
            <person name="Cohen D.B."/>
            <person name="Kent A.D."/>
        </authorList>
    </citation>
    <scope>NUCLEOTIDE SEQUENCE</scope>
</reference>
<evidence type="ECO:0000256" key="2">
    <source>
        <dbReference type="ARBA" id="ARBA00022676"/>
    </source>
</evidence>
<dbReference type="InterPro" id="IPR044174">
    <property type="entry name" value="BC10-like"/>
</dbReference>
<dbReference type="PANTHER" id="PTHR31042:SF140">
    <property type="entry name" value="CORE-2_I-BRANCHING BETA-1,6-N-ACETYLGLUCOSAMINYLTRANSFERASE FAMILY PROTEIN"/>
    <property type="match status" value="1"/>
</dbReference>
<evidence type="ECO:0000256" key="4">
    <source>
        <dbReference type="ARBA" id="ARBA00023136"/>
    </source>
</evidence>
<keyword evidence="6" id="KW-1133">Transmembrane helix</keyword>
<keyword evidence="6" id="KW-0812">Transmembrane</keyword>
<dbReference type="EMBL" id="OIVN01006122">
    <property type="protein sequence ID" value="SPD25546.1"/>
    <property type="molecule type" value="Genomic_DNA"/>
</dbReference>
<evidence type="ECO:0000256" key="3">
    <source>
        <dbReference type="ARBA" id="ARBA00022679"/>
    </source>
</evidence>
<evidence type="ECO:0000256" key="6">
    <source>
        <dbReference type="SAM" id="Phobius"/>
    </source>
</evidence>